<comment type="caution">
    <text evidence="5">The sequence shown here is derived from an EMBL/GenBank/DDBJ whole genome shotgun (WGS) entry which is preliminary data.</text>
</comment>
<evidence type="ECO:0000313" key="5">
    <source>
        <dbReference type="EMBL" id="OGG90540.1"/>
    </source>
</evidence>
<keyword evidence="1 3" id="KW-0689">Ribosomal protein</keyword>
<keyword evidence="2 3" id="KW-0687">Ribonucleoprotein</keyword>
<dbReference type="GO" id="GO:0015935">
    <property type="term" value="C:small ribosomal subunit"/>
    <property type="evidence" value="ECO:0007669"/>
    <property type="project" value="TreeGrafter"/>
</dbReference>
<dbReference type="Gene3D" id="3.30.1320.10">
    <property type="match status" value="1"/>
</dbReference>
<evidence type="ECO:0000313" key="6">
    <source>
        <dbReference type="Proteomes" id="UP000177998"/>
    </source>
</evidence>
<protein>
    <recommendedName>
        <fullName evidence="3">Small ribosomal subunit protein bS16</fullName>
    </recommendedName>
</protein>
<evidence type="ECO:0000256" key="2">
    <source>
        <dbReference type="ARBA" id="ARBA00023274"/>
    </source>
</evidence>
<comment type="similarity">
    <text evidence="3">Belongs to the bacterial ribosomal protein bS16 family.</text>
</comment>
<sequence>MLMIRLSRVGKKKQPTYRIIIQDKTRDPWGKALEILGNYNPHTKAIAINQERLNYWRGVGAQMSATVNNLLIKKQIITGTKMKAARTKTQKVMAALKKKEDEKSKQETEAKAKTAATAKITEEEEAKAAEESPAEEPKAEEPVTPAEKVKEEAPESESAGK</sequence>
<dbReference type="InterPro" id="IPR023803">
    <property type="entry name" value="Ribosomal_bS16_dom_sf"/>
</dbReference>
<feature type="compositionally biased region" description="Basic and acidic residues" evidence="4">
    <location>
        <begin position="126"/>
        <end position="161"/>
    </location>
</feature>
<dbReference type="Proteomes" id="UP000177998">
    <property type="component" value="Unassembled WGS sequence"/>
</dbReference>
<dbReference type="PANTHER" id="PTHR12919">
    <property type="entry name" value="30S RIBOSOMAL PROTEIN S16"/>
    <property type="match status" value="1"/>
</dbReference>
<dbReference type="STRING" id="1798564.A3H55_02025"/>
<dbReference type="HAMAP" id="MF_00385">
    <property type="entry name" value="Ribosomal_bS16"/>
    <property type="match status" value="1"/>
</dbReference>
<evidence type="ECO:0000256" key="1">
    <source>
        <dbReference type="ARBA" id="ARBA00022980"/>
    </source>
</evidence>
<organism evidence="5 6">
    <name type="scientific">Candidatus Kuenenbacteria bacterium RIFCSPLOWO2_02_FULL_42_16</name>
    <dbReference type="NCBI Taxonomy" id="1798564"/>
    <lineage>
        <taxon>Bacteria</taxon>
        <taxon>Candidatus Kueneniibacteriota</taxon>
    </lineage>
</organism>
<evidence type="ECO:0000256" key="3">
    <source>
        <dbReference type="HAMAP-Rule" id="MF_00385"/>
    </source>
</evidence>
<dbReference type="GO" id="GO:0006412">
    <property type="term" value="P:translation"/>
    <property type="evidence" value="ECO:0007669"/>
    <property type="project" value="UniProtKB-UniRule"/>
</dbReference>
<reference evidence="5 6" key="1">
    <citation type="journal article" date="2016" name="Nat. Commun.">
        <title>Thousands of microbial genomes shed light on interconnected biogeochemical processes in an aquifer system.</title>
        <authorList>
            <person name="Anantharaman K."/>
            <person name="Brown C.T."/>
            <person name="Hug L.A."/>
            <person name="Sharon I."/>
            <person name="Castelle C.J."/>
            <person name="Probst A.J."/>
            <person name="Thomas B.C."/>
            <person name="Singh A."/>
            <person name="Wilkins M.J."/>
            <person name="Karaoz U."/>
            <person name="Brodie E.L."/>
            <person name="Williams K.H."/>
            <person name="Hubbard S.S."/>
            <person name="Banfield J.F."/>
        </authorList>
    </citation>
    <scope>NUCLEOTIDE SEQUENCE [LARGE SCALE GENOMIC DNA]</scope>
</reference>
<feature type="compositionally biased region" description="Basic and acidic residues" evidence="4">
    <location>
        <begin position="97"/>
        <end position="112"/>
    </location>
</feature>
<dbReference type="AlphaFoldDB" id="A0A1F6FXH3"/>
<dbReference type="Pfam" id="PF00886">
    <property type="entry name" value="Ribosomal_S16"/>
    <property type="match status" value="1"/>
</dbReference>
<dbReference type="NCBIfam" id="TIGR00002">
    <property type="entry name" value="S16"/>
    <property type="match status" value="1"/>
</dbReference>
<dbReference type="EMBL" id="MFMZ01000040">
    <property type="protein sequence ID" value="OGG90540.1"/>
    <property type="molecule type" value="Genomic_DNA"/>
</dbReference>
<proteinExistence type="inferred from homology"/>
<dbReference type="GO" id="GO:0003735">
    <property type="term" value="F:structural constituent of ribosome"/>
    <property type="evidence" value="ECO:0007669"/>
    <property type="project" value="InterPro"/>
</dbReference>
<dbReference type="PROSITE" id="PS00732">
    <property type="entry name" value="RIBOSOMAL_S16"/>
    <property type="match status" value="1"/>
</dbReference>
<gene>
    <name evidence="3" type="primary">rpsP</name>
    <name evidence="5" type="ORF">A3H55_02025</name>
</gene>
<evidence type="ECO:0000256" key="4">
    <source>
        <dbReference type="SAM" id="MobiDB-lite"/>
    </source>
</evidence>
<feature type="region of interest" description="Disordered" evidence="4">
    <location>
        <begin position="95"/>
        <end position="161"/>
    </location>
</feature>
<name>A0A1F6FXH3_9BACT</name>
<dbReference type="SUPFAM" id="SSF54565">
    <property type="entry name" value="Ribosomal protein S16"/>
    <property type="match status" value="1"/>
</dbReference>
<dbReference type="InterPro" id="IPR020592">
    <property type="entry name" value="Ribosomal_bS16_CS"/>
</dbReference>
<dbReference type="PANTHER" id="PTHR12919:SF20">
    <property type="entry name" value="SMALL RIBOSOMAL SUBUNIT PROTEIN BS16M"/>
    <property type="match status" value="1"/>
</dbReference>
<dbReference type="GO" id="GO:0005737">
    <property type="term" value="C:cytoplasm"/>
    <property type="evidence" value="ECO:0007669"/>
    <property type="project" value="UniProtKB-ARBA"/>
</dbReference>
<accession>A0A1F6FXH3</accession>
<dbReference type="InterPro" id="IPR000307">
    <property type="entry name" value="Ribosomal_bS16"/>
</dbReference>